<organism evidence="4 5">
    <name type="scientific">Leucocoprinus birnbaumii</name>
    <dbReference type="NCBI Taxonomy" id="56174"/>
    <lineage>
        <taxon>Eukaryota</taxon>
        <taxon>Fungi</taxon>
        <taxon>Dikarya</taxon>
        <taxon>Basidiomycota</taxon>
        <taxon>Agaricomycotina</taxon>
        <taxon>Agaricomycetes</taxon>
        <taxon>Agaricomycetidae</taxon>
        <taxon>Agaricales</taxon>
        <taxon>Agaricineae</taxon>
        <taxon>Agaricaceae</taxon>
        <taxon>Leucocoprinus</taxon>
    </lineage>
</organism>
<dbReference type="Pfam" id="PF24883">
    <property type="entry name" value="NPHP3_N"/>
    <property type="match status" value="1"/>
</dbReference>
<dbReference type="AlphaFoldDB" id="A0AAD5YXI2"/>
<dbReference type="InterPro" id="IPR007111">
    <property type="entry name" value="NACHT_NTPase"/>
</dbReference>
<dbReference type="SUPFAM" id="SSF52540">
    <property type="entry name" value="P-loop containing nucleoside triphosphate hydrolases"/>
    <property type="match status" value="1"/>
</dbReference>
<keyword evidence="1" id="KW-0677">Repeat</keyword>
<sequence length="858" mass="96969">MGSRSSGAGFFNNAHHFTINQPTMILNADPDSVCEGSSMKLLLQNAISGTSYDASERYPPPSCHPQTRSDICGHIQFWAHDSSRGQNMLWLHGPAGVGKSAIMQTIAETEAEPSGSILGGTIFFSRRNGRNDLRHVFTTLAYQLAVKYPIYRRYIVQQLSNDPRLIEKSLTEQFKCFFTRPFTQGNFLEENTILILLDGLDECSSEASQRELITLISRFVLNNPVAPLIWIIASRPEFHIQRAFSDPKIQNSHQRLAVPLNTTQACLDVERYLRDKFDDIRLTYADCFSPTTQQWPPESDFLQIVSRACGLFIFASTIVRFIEDENVGNPVSQLRLVMRAIQTVPSIDPENSPLAALDSLYAEIISSLPPHYLPIVKGLLSLALVRYAPFGVACNWLGLTQADSYSALRKLQSVLSIPSPKAVSCDAHVGLFHTSFLDYLLSPSRSSGLLIEDREAWEDVFLAMTNVLRQSYNPADSSIDISRIVVSWPYREKTIDVQKELFEVSLRWFFLFSDETRHLEVYLDSEIGGFLEALDYGSLEALLPRNSDAGRICYAACTSPVYRALQSRNIVRKTTVRSLNLNCLRPSKPASGQILRRYERSPTVCEPISTILVLEGFEEITGPTSEDRYWKTRILQHLFLIMDMEPSPEVFLIGKGSPLDLRIISYPEQMCLQKCPRAQCKHPEKLCKEKWQSITTWGQNFRGTCAQIEAMLRSSTVGATTEFTLTKENQAIAASVFPLVDILEQNLSLRRPSIIAKLKAVSKEIKEKWKSGLPPKPSTAEVDYMHKTWQEFHEILTPLRRNTRNVGSSMKIDPPVVRNEYRTLRSYVDIRKLGLPDPNMPDYSRPHTNSPPLSLPPF</sequence>
<reference evidence="4" key="1">
    <citation type="submission" date="2022-07" db="EMBL/GenBank/DDBJ databases">
        <title>Genome Sequence of Leucocoprinus birnbaumii.</title>
        <authorList>
            <person name="Buettner E."/>
        </authorList>
    </citation>
    <scope>NUCLEOTIDE SEQUENCE</scope>
    <source>
        <strain evidence="4">VT141</strain>
    </source>
</reference>
<accession>A0AAD5YXI2</accession>
<protein>
    <recommendedName>
        <fullName evidence="3">NACHT domain-containing protein</fullName>
    </recommendedName>
</protein>
<feature type="domain" description="NACHT" evidence="3">
    <location>
        <begin position="87"/>
        <end position="236"/>
    </location>
</feature>
<dbReference type="Gene3D" id="3.40.50.300">
    <property type="entry name" value="P-loop containing nucleotide triphosphate hydrolases"/>
    <property type="match status" value="1"/>
</dbReference>
<proteinExistence type="predicted"/>
<evidence type="ECO:0000313" key="4">
    <source>
        <dbReference type="EMBL" id="KAJ3573997.1"/>
    </source>
</evidence>
<evidence type="ECO:0000259" key="3">
    <source>
        <dbReference type="PROSITE" id="PS50837"/>
    </source>
</evidence>
<dbReference type="InterPro" id="IPR056884">
    <property type="entry name" value="NPHP3-like_N"/>
</dbReference>
<dbReference type="EMBL" id="JANIEX010000084">
    <property type="protein sequence ID" value="KAJ3573997.1"/>
    <property type="molecule type" value="Genomic_DNA"/>
</dbReference>
<comment type="caution">
    <text evidence="4">The sequence shown here is derived from an EMBL/GenBank/DDBJ whole genome shotgun (WGS) entry which is preliminary data.</text>
</comment>
<evidence type="ECO:0000256" key="2">
    <source>
        <dbReference type="SAM" id="MobiDB-lite"/>
    </source>
</evidence>
<evidence type="ECO:0000313" key="5">
    <source>
        <dbReference type="Proteomes" id="UP001213000"/>
    </source>
</evidence>
<dbReference type="InterPro" id="IPR027417">
    <property type="entry name" value="P-loop_NTPase"/>
</dbReference>
<gene>
    <name evidence="4" type="ORF">NP233_g2076</name>
</gene>
<name>A0AAD5YXI2_9AGAR</name>
<feature type="region of interest" description="Disordered" evidence="2">
    <location>
        <begin position="838"/>
        <end position="858"/>
    </location>
</feature>
<dbReference type="PANTHER" id="PTHR10039">
    <property type="entry name" value="AMELOGENIN"/>
    <property type="match status" value="1"/>
</dbReference>
<evidence type="ECO:0000256" key="1">
    <source>
        <dbReference type="ARBA" id="ARBA00022737"/>
    </source>
</evidence>
<dbReference type="Proteomes" id="UP001213000">
    <property type="component" value="Unassembled WGS sequence"/>
</dbReference>
<dbReference type="PROSITE" id="PS50837">
    <property type="entry name" value="NACHT"/>
    <property type="match status" value="1"/>
</dbReference>
<dbReference type="PANTHER" id="PTHR10039:SF14">
    <property type="entry name" value="NACHT DOMAIN-CONTAINING PROTEIN"/>
    <property type="match status" value="1"/>
</dbReference>
<keyword evidence="5" id="KW-1185">Reference proteome</keyword>